<gene>
    <name evidence="1" type="ORF">TRAPUB_4755</name>
</gene>
<protein>
    <submittedName>
        <fullName evidence="1">Uncharacterized protein</fullName>
    </submittedName>
</protein>
<dbReference type="AlphaFoldDB" id="A0A1M2VAC9"/>
<dbReference type="OrthoDB" id="2738038at2759"/>
<dbReference type="EMBL" id="MNAD01001539">
    <property type="protein sequence ID" value="OJT04485.1"/>
    <property type="molecule type" value="Genomic_DNA"/>
</dbReference>
<evidence type="ECO:0000313" key="2">
    <source>
        <dbReference type="Proteomes" id="UP000184267"/>
    </source>
</evidence>
<accession>A0A1M2VAC9</accession>
<comment type="caution">
    <text evidence="1">The sequence shown here is derived from an EMBL/GenBank/DDBJ whole genome shotgun (WGS) entry which is preliminary data.</text>
</comment>
<dbReference type="Proteomes" id="UP000184267">
    <property type="component" value="Unassembled WGS sequence"/>
</dbReference>
<evidence type="ECO:0000313" key="1">
    <source>
        <dbReference type="EMBL" id="OJT04485.1"/>
    </source>
</evidence>
<name>A0A1M2VAC9_TRAPU</name>
<organism evidence="1 2">
    <name type="scientific">Trametes pubescens</name>
    <name type="common">White-rot fungus</name>
    <dbReference type="NCBI Taxonomy" id="154538"/>
    <lineage>
        <taxon>Eukaryota</taxon>
        <taxon>Fungi</taxon>
        <taxon>Dikarya</taxon>
        <taxon>Basidiomycota</taxon>
        <taxon>Agaricomycotina</taxon>
        <taxon>Agaricomycetes</taxon>
        <taxon>Polyporales</taxon>
        <taxon>Polyporaceae</taxon>
        <taxon>Trametes</taxon>
    </lineage>
</organism>
<reference evidence="1 2" key="1">
    <citation type="submission" date="2016-10" db="EMBL/GenBank/DDBJ databases">
        <title>Genome sequence of the basidiomycete white-rot fungus Trametes pubescens.</title>
        <authorList>
            <person name="Makela M.R."/>
            <person name="Granchi Z."/>
            <person name="Peng M."/>
            <person name="De Vries R.P."/>
            <person name="Grigoriev I."/>
            <person name="Riley R."/>
            <person name="Hilden K."/>
        </authorList>
    </citation>
    <scope>NUCLEOTIDE SEQUENCE [LARGE SCALE GENOMIC DNA]</scope>
    <source>
        <strain evidence="1 2">FBCC735</strain>
    </source>
</reference>
<sequence length="101" mass="10469">MAFAQFYYDPALEFEKLLDEDTAAGGGSEAHGQVQAVAPIAAGGDAKVAKSTEHGAIVRSTSMTAAEPQPEQGDRWFGEGLLRRCASTGSIHGGTHPGVPK</sequence>
<dbReference type="OMA" id="RATSRWF"/>
<proteinExistence type="predicted"/>
<keyword evidence="2" id="KW-1185">Reference proteome</keyword>